<dbReference type="InterPro" id="IPR036250">
    <property type="entry name" value="AcylCo_DH-like_C"/>
</dbReference>
<comment type="catalytic activity">
    <reaction evidence="6">
        <text>a 2,3-saturated acyl-CoA + A = a 2,3-dehydroacyl-CoA + AH2</text>
        <dbReference type="Rhea" id="RHEA:48608"/>
        <dbReference type="ChEBI" id="CHEBI:13193"/>
        <dbReference type="ChEBI" id="CHEBI:17499"/>
        <dbReference type="ChEBI" id="CHEBI:60015"/>
        <dbReference type="ChEBI" id="CHEBI:65111"/>
    </reaction>
</comment>
<keyword evidence="13" id="KW-1185">Reference proteome</keyword>
<dbReference type="FunFam" id="2.40.110.10:FF:000001">
    <property type="entry name" value="Acyl-CoA dehydrogenase, mitochondrial"/>
    <property type="match status" value="1"/>
</dbReference>
<evidence type="ECO:0000256" key="3">
    <source>
        <dbReference type="ARBA" id="ARBA00022630"/>
    </source>
</evidence>
<dbReference type="Pfam" id="PF00441">
    <property type="entry name" value="Acyl-CoA_dh_1"/>
    <property type="match status" value="1"/>
</dbReference>
<reference evidence="12 13" key="1">
    <citation type="submission" date="2018-10" db="EMBL/GenBank/DDBJ databases">
        <title>Falsibacillus sp. genome draft.</title>
        <authorList>
            <person name="Shi S."/>
        </authorList>
    </citation>
    <scope>NUCLEOTIDE SEQUENCE [LARGE SCALE GENOMIC DNA]</scope>
    <source>
        <strain evidence="12 13">GY 10110</strain>
    </source>
</reference>
<organism evidence="12 13">
    <name type="scientific">Falsibacillus albus</name>
    <dbReference type="NCBI Taxonomy" id="2478915"/>
    <lineage>
        <taxon>Bacteria</taxon>
        <taxon>Bacillati</taxon>
        <taxon>Bacillota</taxon>
        <taxon>Bacilli</taxon>
        <taxon>Bacillales</taxon>
        <taxon>Bacillaceae</taxon>
        <taxon>Falsibacillus</taxon>
    </lineage>
</organism>
<dbReference type="FunFam" id="1.10.540.10:FF:000001">
    <property type="entry name" value="Very long-chain-specific acyl-CoA dehydrogenase, mitochondrial"/>
    <property type="match status" value="1"/>
</dbReference>
<protein>
    <submittedName>
        <fullName evidence="12">Acyl-CoA dehydrogenase</fullName>
    </submittedName>
</protein>
<keyword evidence="3 7" id="KW-0285">Flavoprotein</keyword>
<dbReference type="Proteomes" id="UP000276770">
    <property type="component" value="Unassembled WGS sequence"/>
</dbReference>
<evidence type="ECO:0000256" key="6">
    <source>
        <dbReference type="ARBA" id="ARBA00052546"/>
    </source>
</evidence>
<dbReference type="FunFam" id="1.20.140.10:FF:000019">
    <property type="entry name" value="Acyl-CoA dehydrogenase"/>
    <property type="match status" value="1"/>
</dbReference>
<feature type="domain" description="Acyl-CoA dehydrogenase/oxidase N-terminal" evidence="10">
    <location>
        <begin position="30"/>
        <end position="141"/>
    </location>
</feature>
<proteinExistence type="inferred from homology"/>
<feature type="domain" description="Acyl-CoA dehydrogenase-like C-terminal" evidence="11">
    <location>
        <begin position="459"/>
        <end position="555"/>
    </location>
</feature>
<dbReference type="InterPro" id="IPR013786">
    <property type="entry name" value="AcylCoA_DH/ox_N"/>
</dbReference>
<comment type="caution">
    <text evidence="12">The sequence shown here is derived from an EMBL/GenBank/DDBJ whole genome shotgun (WGS) entry which is preliminary data.</text>
</comment>
<dbReference type="InterPro" id="IPR049426">
    <property type="entry name" value="Acyl-CoA-dh-like_C"/>
</dbReference>
<evidence type="ECO:0000256" key="4">
    <source>
        <dbReference type="ARBA" id="ARBA00022827"/>
    </source>
</evidence>
<evidence type="ECO:0000256" key="2">
    <source>
        <dbReference type="ARBA" id="ARBA00009347"/>
    </source>
</evidence>
<dbReference type="PANTHER" id="PTHR43884:SF12">
    <property type="entry name" value="ISOVALERYL-COA DEHYDROGENASE, MITOCHONDRIAL-RELATED"/>
    <property type="match status" value="1"/>
</dbReference>
<dbReference type="AlphaFoldDB" id="A0A3L7K139"/>
<dbReference type="SUPFAM" id="SSF56645">
    <property type="entry name" value="Acyl-CoA dehydrogenase NM domain-like"/>
    <property type="match status" value="1"/>
</dbReference>
<dbReference type="EMBL" id="RCVZ01000004">
    <property type="protein sequence ID" value="RLQ96109.1"/>
    <property type="molecule type" value="Genomic_DNA"/>
</dbReference>
<dbReference type="InterPro" id="IPR006089">
    <property type="entry name" value="Acyl-CoA_DH_CS"/>
</dbReference>
<dbReference type="PANTHER" id="PTHR43884">
    <property type="entry name" value="ACYL-COA DEHYDROGENASE"/>
    <property type="match status" value="1"/>
</dbReference>
<evidence type="ECO:0000259" key="11">
    <source>
        <dbReference type="Pfam" id="PF21263"/>
    </source>
</evidence>
<evidence type="ECO:0000259" key="10">
    <source>
        <dbReference type="Pfam" id="PF02771"/>
    </source>
</evidence>
<dbReference type="GO" id="GO:0003995">
    <property type="term" value="F:acyl-CoA dehydrogenase activity"/>
    <property type="evidence" value="ECO:0007669"/>
    <property type="project" value="InterPro"/>
</dbReference>
<feature type="domain" description="Acyl-CoA oxidase/dehydrogenase middle" evidence="9">
    <location>
        <begin position="146"/>
        <end position="239"/>
    </location>
</feature>
<evidence type="ECO:0000256" key="5">
    <source>
        <dbReference type="ARBA" id="ARBA00023002"/>
    </source>
</evidence>
<evidence type="ECO:0000259" key="8">
    <source>
        <dbReference type="Pfam" id="PF00441"/>
    </source>
</evidence>
<dbReference type="Pfam" id="PF02770">
    <property type="entry name" value="Acyl-CoA_dh_M"/>
    <property type="match status" value="1"/>
</dbReference>
<dbReference type="Gene3D" id="1.10.540.10">
    <property type="entry name" value="Acyl-CoA dehydrogenase/oxidase, N-terminal domain"/>
    <property type="match status" value="1"/>
</dbReference>
<accession>A0A3L7K139</accession>
<evidence type="ECO:0000256" key="1">
    <source>
        <dbReference type="ARBA" id="ARBA00001974"/>
    </source>
</evidence>
<dbReference type="InterPro" id="IPR046373">
    <property type="entry name" value="Acyl-CoA_Oxase/DH_mid-dom_sf"/>
</dbReference>
<dbReference type="InterPro" id="IPR006091">
    <property type="entry name" value="Acyl-CoA_Oxase/DH_mid-dom"/>
</dbReference>
<comment type="similarity">
    <text evidence="2 7">Belongs to the acyl-CoA dehydrogenase family.</text>
</comment>
<dbReference type="SUPFAM" id="SSF47203">
    <property type="entry name" value="Acyl-CoA dehydrogenase C-terminal domain-like"/>
    <property type="match status" value="1"/>
</dbReference>
<evidence type="ECO:0000313" key="12">
    <source>
        <dbReference type="EMBL" id="RLQ96109.1"/>
    </source>
</evidence>
<dbReference type="OrthoDB" id="9802447at2"/>
<keyword evidence="5 7" id="KW-0560">Oxidoreductase</keyword>
<dbReference type="InterPro" id="IPR009075">
    <property type="entry name" value="AcylCo_DH/oxidase_C"/>
</dbReference>
<dbReference type="Pfam" id="PF02771">
    <property type="entry name" value="Acyl-CoA_dh_N"/>
    <property type="match status" value="1"/>
</dbReference>
<dbReference type="Gene3D" id="2.40.110.10">
    <property type="entry name" value="Butyryl-CoA Dehydrogenase, subunit A, domain 2"/>
    <property type="match status" value="1"/>
</dbReference>
<dbReference type="PROSITE" id="PS00072">
    <property type="entry name" value="ACYL_COA_DH_1"/>
    <property type="match status" value="1"/>
</dbReference>
<dbReference type="RefSeq" id="WP_121679961.1">
    <property type="nucleotide sequence ID" value="NZ_RCVZ01000004.1"/>
</dbReference>
<dbReference type="Gene3D" id="1.20.140.10">
    <property type="entry name" value="Butyryl-CoA Dehydrogenase, subunit A, domain 3"/>
    <property type="match status" value="2"/>
</dbReference>
<name>A0A3L7K139_9BACI</name>
<dbReference type="Pfam" id="PF21263">
    <property type="entry name" value="Acyl-CoA-dh_C"/>
    <property type="match status" value="1"/>
</dbReference>
<evidence type="ECO:0000256" key="7">
    <source>
        <dbReference type="RuleBase" id="RU362125"/>
    </source>
</evidence>
<evidence type="ECO:0000313" key="13">
    <source>
        <dbReference type="Proteomes" id="UP000276770"/>
    </source>
</evidence>
<keyword evidence="4 7" id="KW-0274">FAD</keyword>
<dbReference type="InterPro" id="IPR037069">
    <property type="entry name" value="AcylCoA_DH/ox_N_sf"/>
</dbReference>
<sequence>MKTSNLRHKGAEFLISSLNAEDLFTPEDFTEEHRMIAATVKQFIEKRVSLYKDEIENQQFDIVVSLLHEAGDLGLLGHSIPEQFGGLGLDKISKGIVGEMIGFSGGYGVAHSNHTCIATLPITYFGTEEQKKNYLPKLASGGYIGAYCLTEPNAGSDALSSQMTARLNDEGTHYLLNGTKIYITNAAFSDTFIVYAKVDGTKFTAFIVEKDFPGLSLGPEENKMGIKGSSTRAVFFEDCQVPIENLLGDIGKGHHIALNVLNLGRFNLGSACMGAAKGGLKKTILFTKERKQFRHAISDFPASKEKFAKMAARIYALESLQYRTAHLLEDSLGELYVHTDRALIVKRMSEFAAECAICKVYGSETLDYVADEALQLHGGAGFIKEYGIEQMYRDSRINRIFEGTNEINRLLIPTHLLRKTLKGEVNLKSKVEEAFFMLVKGDHKKEDPYGVELESIDVIRRLFLICSGLAFEKYGETLPQEQETLMKLSDLAIQLYACESAVFRTYKSILNVGEEESSLKIDLTRTILDDALWDAERISRLLVGQMESGQEQQQLNAAIFRTISALRSNDSVRRNRRIAEKLYEKGQYVC</sequence>
<gene>
    <name evidence="12" type="ORF">D9X91_07390</name>
</gene>
<comment type="cofactor">
    <cofactor evidence="1 7">
        <name>FAD</name>
        <dbReference type="ChEBI" id="CHEBI:57692"/>
    </cofactor>
</comment>
<feature type="domain" description="Acyl-CoA dehydrogenase/oxidase C-terminal" evidence="8">
    <location>
        <begin position="251"/>
        <end position="415"/>
    </location>
</feature>
<dbReference type="GO" id="GO:0050660">
    <property type="term" value="F:flavin adenine dinucleotide binding"/>
    <property type="evidence" value="ECO:0007669"/>
    <property type="project" value="InterPro"/>
</dbReference>
<dbReference type="InterPro" id="IPR009100">
    <property type="entry name" value="AcylCoA_DH/oxidase_NM_dom_sf"/>
</dbReference>
<evidence type="ECO:0000259" key="9">
    <source>
        <dbReference type="Pfam" id="PF02770"/>
    </source>
</evidence>